<name>A0AAV5SZW6_9BILA</name>
<protein>
    <submittedName>
        <fullName evidence="1">Uncharacterized protein</fullName>
    </submittedName>
</protein>
<dbReference type="AlphaFoldDB" id="A0AAV5SZW6"/>
<feature type="non-terminal residue" evidence="1">
    <location>
        <position position="1"/>
    </location>
</feature>
<feature type="non-terminal residue" evidence="1">
    <location>
        <position position="120"/>
    </location>
</feature>
<dbReference type="Proteomes" id="UP001432027">
    <property type="component" value="Unassembled WGS sequence"/>
</dbReference>
<organism evidence="1 2">
    <name type="scientific">Pristionchus entomophagus</name>
    <dbReference type="NCBI Taxonomy" id="358040"/>
    <lineage>
        <taxon>Eukaryota</taxon>
        <taxon>Metazoa</taxon>
        <taxon>Ecdysozoa</taxon>
        <taxon>Nematoda</taxon>
        <taxon>Chromadorea</taxon>
        <taxon>Rhabditida</taxon>
        <taxon>Rhabditina</taxon>
        <taxon>Diplogasteromorpha</taxon>
        <taxon>Diplogasteroidea</taxon>
        <taxon>Neodiplogasteridae</taxon>
        <taxon>Pristionchus</taxon>
    </lineage>
</organism>
<reference evidence="1" key="1">
    <citation type="submission" date="2023-10" db="EMBL/GenBank/DDBJ databases">
        <title>Genome assembly of Pristionchus species.</title>
        <authorList>
            <person name="Yoshida K."/>
            <person name="Sommer R.J."/>
        </authorList>
    </citation>
    <scope>NUCLEOTIDE SEQUENCE</scope>
    <source>
        <strain evidence="1">RS0144</strain>
    </source>
</reference>
<gene>
    <name evidence="1" type="ORF">PENTCL1PPCAC_10047</name>
</gene>
<evidence type="ECO:0000313" key="1">
    <source>
        <dbReference type="EMBL" id="GMS87872.1"/>
    </source>
</evidence>
<proteinExistence type="predicted"/>
<sequence>LPVPELGACTIVRPETVRASGVFVLKDACIRINHSIHGRITDRTVIGICRAVESVSAGNALAVIRADRVDATAEVLADNIIGGSGSRTFINILHASLAGESIAALARVRIESVYAHCRLV</sequence>
<evidence type="ECO:0000313" key="2">
    <source>
        <dbReference type="Proteomes" id="UP001432027"/>
    </source>
</evidence>
<accession>A0AAV5SZW6</accession>
<keyword evidence="2" id="KW-1185">Reference proteome</keyword>
<comment type="caution">
    <text evidence="1">The sequence shown here is derived from an EMBL/GenBank/DDBJ whole genome shotgun (WGS) entry which is preliminary data.</text>
</comment>
<dbReference type="EMBL" id="BTSX01000003">
    <property type="protein sequence ID" value="GMS87872.1"/>
    <property type="molecule type" value="Genomic_DNA"/>
</dbReference>